<evidence type="ECO:0008006" key="3">
    <source>
        <dbReference type="Google" id="ProtNLM"/>
    </source>
</evidence>
<dbReference type="RefSeq" id="WP_382257986.1">
    <property type="nucleotide sequence ID" value="NZ_JBHTBX010000008.1"/>
</dbReference>
<gene>
    <name evidence="1" type="ORF">ACFQNJ_12795</name>
</gene>
<comment type="caution">
    <text evidence="1">The sequence shown here is derived from an EMBL/GenBank/DDBJ whole genome shotgun (WGS) entry which is preliminary data.</text>
</comment>
<proteinExistence type="predicted"/>
<reference evidence="2" key="1">
    <citation type="journal article" date="2019" name="Int. J. Syst. Evol. Microbiol.">
        <title>The Global Catalogue of Microorganisms (GCM) 10K type strain sequencing project: providing services to taxonomists for standard genome sequencing and annotation.</title>
        <authorList>
            <consortium name="The Broad Institute Genomics Platform"/>
            <consortium name="The Broad Institute Genome Sequencing Center for Infectious Disease"/>
            <person name="Wu L."/>
            <person name="Ma J."/>
        </authorList>
    </citation>
    <scope>NUCLEOTIDE SEQUENCE [LARGE SCALE GENOMIC DNA]</scope>
    <source>
        <strain evidence="2">CCUG 54518</strain>
    </source>
</reference>
<dbReference type="EMBL" id="JBHTBX010000008">
    <property type="protein sequence ID" value="MFC7435383.1"/>
    <property type="molecule type" value="Genomic_DNA"/>
</dbReference>
<dbReference type="Proteomes" id="UP001596495">
    <property type="component" value="Unassembled WGS sequence"/>
</dbReference>
<evidence type="ECO:0000313" key="1">
    <source>
        <dbReference type="EMBL" id="MFC7435383.1"/>
    </source>
</evidence>
<sequence>MMGWLDRFPLGWLIAIALWLAVAPIVPEPHLIEKLRMLSQDTLTRPLDIFDLLLHSAPLVLLGIRLWRMWQRPRN</sequence>
<protein>
    <recommendedName>
        <fullName evidence="3">RND transporter</fullName>
    </recommendedName>
</protein>
<keyword evidence="2" id="KW-1185">Reference proteome</keyword>
<name>A0ABW2RBB8_9BURK</name>
<organism evidence="1 2">
    <name type="scientific">Hydrogenophaga bisanensis</name>
    <dbReference type="NCBI Taxonomy" id="439611"/>
    <lineage>
        <taxon>Bacteria</taxon>
        <taxon>Pseudomonadati</taxon>
        <taxon>Pseudomonadota</taxon>
        <taxon>Betaproteobacteria</taxon>
        <taxon>Burkholderiales</taxon>
        <taxon>Comamonadaceae</taxon>
        <taxon>Hydrogenophaga</taxon>
    </lineage>
</organism>
<accession>A0ABW2RBB8</accession>
<evidence type="ECO:0000313" key="2">
    <source>
        <dbReference type="Proteomes" id="UP001596495"/>
    </source>
</evidence>